<dbReference type="EMBL" id="JALXSQ010000001">
    <property type="protein sequence ID" value="MCT2041830.1"/>
    <property type="molecule type" value="Genomic_DNA"/>
</dbReference>
<dbReference type="Pfam" id="PF00535">
    <property type="entry name" value="Glycos_transf_2"/>
    <property type="match status" value="1"/>
</dbReference>
<evidence type="ECO:0000313" key="6">
    <source>
        <dbReference type="Proteomes" id="UP001525379"/>
    </source>
</evidence>
<dbReference type="PANTHER" id="PTHR43398:SF1">
    <property type="entry name" value="DOLICHOL-PHOSPHATE MANNOSYLTRANSFERASE SUBUNIT 1"/>
    <property type="match status" value="1"/>
</dbReference>
<dbReference type="RefSeq" id="WP_260103599.1">
    <property type="nucleotide sequence ID" value="NZ_JALXSQ010000001.1"/>
</dbReference>
<gene>
    <name evidence="5" type="ORF">M3D15_00505</name>
</gene>
<keyword evidence="3" id="KW-0808">Transferase</keyword>
<keyword evidence="2" id="KW-0328">Glycosyltransferase</keyword>
<protein>
    <submittedName>
        <fullName evidence="5">Polyprenol monophosphomannose synthase</fullName>
    </submittedName>
</protein>
<evidence type="ECO:0000256" key="3">
    <source>
        <dbReference type="ARBA" id="ARBA00022679"/>
    </source>
</evidence>
<dbReference type="Gene3D" id="3.90.550.10">
    <property type="entry name" value="Spore Coat Polysaccharide Biosynthesis Protein SpsA, Chain A"/>
    <property type="match status" value="1"/>
</dbReference>
<organism evidence="5 6">
    <name type="scientific">Pseudoclavibacter albus</name>
    <dbReference type="NCBI Taxonomy" id="272241"/>
    <lineage>
        <taxon>Bacteria</taxon>
        <taxon>Bacillati</taxon>
        <taxon>Actinomycetota</taxon>
        <taxon>Actinomycetes</taxon>
        <taxon>Micrococcales</taxon>
        <taxon>Microbacteriaceae</taxon>
        <taxon>Pseudoclavibacter</taxon>
    </lineage>
</organism>
<evidence type="ECO:0000259" key="4">
    <source>
        <dbReference type="Pfam" id="PF00535"/>
    </source>
</evidence>
<sequence>MSTALVILPTYNERENLDMIVRRVLSADPRIEVLIVDDASPDGTGELADELAAREPRVSVMHRAGKLGLGSAYLAGFAHAIAEGYDYAFEFDADGSHPADRLPACLDVLDNGADLVIGTRWMPGGRTENWPIHRQLLSRGASIYARVLLRSKLRDLTAGFRGYRTAALVDTKLDRVRSAGYCFQIETAWMFERRGYDVVEIPITFVERELGSSKMSKAIVIEAVWRVFFWGLGSRLADVSRAAGAVRR</sequence>
<evidence type="ECO:0000313" key="5">
    <source>
        <dbReference type="EMBL" id="MCT2041830.1"/>
    </source>
</evidence>
<comment type="similarity">
    <text evidence="1">Belongs to the glycosyltransferase 2 family.</text>
</comment>
<keyword evidence="6" id="KW-1185">Reference proteome</keyword>
<dbReference type="Proteomes" id="UP001525379">
    <property type="component" value="Unassembled WGS sequence"/>
</dbReference>
<comment type="caution">
    <text evidence="5">The sequence shown here is derived from an EMBL/GenBank/DDBJ whole genome shotgun (WGS) entry which is preliminary data.</text>
</comment>
<reference evidence="5 6" key="1">
    <citation type="submission" date="2022-04" db="EMBL/GenBank/DDBJ databases">
        <title>Human microbiome associated bacterial genomes.</title>
        <authorList>
            <person name="Sandstrom S."/>
            <person name="Salamzade R."/>
            <person name="Kalan L.R."/>
        </authorList>
    </citation>
    <scope>NUCLEOTIDE SEQUENCE [LARGE SCALE GENOMIC DNA]</scope>
    <source>
        <strain evidence="6">p3-SID1799</strain>
    </source>
</reference>
<dbReference type="InterPro" id="IPR001173">
    <property type="entry name" value="Glyco_trans_2-like"/>
</dbReference>
<evidence type="ECO:0000256" key="2">
    <source>
        <dbReference type="ARBA" id="ARBA00022676"/>
    </source>
</evidence>
<accession>A0ABT2HU30</accession>
<name>A0ABT2HU30_9MICO</name>
<dbReference type="SUPFAM" id="SSF53448">
    <property type="entry name" value="Nucleotide-diphospho-sugar transferases"/>
    <property type="match status" value="1"/>
</dbReference>
<dbReference type="PANTHER" id="PTHR43398">
    <property type="entry name" value="DOLICHOL-PHOSPHATE MANNOSYLTRANSFERASE SUBUNIT 1"/>
    <property type="match status" value="1"/>
</dbReference>
<dbReference type="CDD" id="cd06442">
    <property type="entry name" value="DPM1_like"/>
    <property type="match status" value="1"/>
</dbReference>
<feature type="domain" description="Glycosyltransferase 2-like" evidence="4">
    <location>
        <begin position="6"/>
        <end position="168"/>
    </location>
</feature>
<dbReference type="InterPro" id="IPR029044">
    <property type="entry name" value="Nucleotide-diphossugar_trans"/>
</dbReference>
<proteinExistence type="inferred from homology"/>
<evidence type="ECO:0000256" key="1">
    <source>
        <dbReference type="ARBA" id="ARBA00006739"/>
    </source>
</evidence>
<dbReference type="InterPro" id="IPR039528">
    <property type="entry name" value="DPM1-like"/>
</dbReference>